<sequence>MAISRAYDPENRDQVFDTLRREILAAQVKVTLDKELNRPTSETVKRLAGMKLPPIVKMNQYICVAQADIAALKVQDIRAGRCHTATADEIGRDLGVDG</sequence>
<gene>
    <name evidence="1" type="ORF">CVS27_11175</name>
</gene>
<accession>A0A2S3ZW24</accession>
<dbReference type="EMBL" id="PPXC01000007">
    <property type="protein sequence ID" value="POH73461.1"/>
    <property type="molecule type" value="Genomic_DNA"/>
</dbReference>
<dbReference type="AlphaFoldDB" id="A0A2S3ZW24"/>
<evidence type="ECO:0000313" key="1">
    <source>
        <dbReference type="EMBL" id="POH73461.1"/>
    </source>
</evidence>
<dbReference type="RefSeq" id="WP_103465810.1">
    <property type="nucleotide sequence ID" value="NZ_PPXC01000007.1"/>
</dbReference>
<proteinExistence type="predicted"/>
<protein>
    <submittedName>
        <fullName evidence="1">Uncharacterized protein</fullName>
    </submittedName>
</protein>
<name>A0A2S3ZW24_ARTGL</name>
<comment type="caution">
    <text evidence="1">The sequence shown here is derived from an EMBL/GenBank/DDBJ whole genome shotgun (WGS) entry which is preliminary data.</text>
</comment>
<keyword evidence="2" id="KW-1185">Reference proteome</keyword>
<evidence type="ECO:0000313" key="2">
    <source>
        <dbReference type="Proteomes" id="UP000237061"/>
    </source>
</evidence>
<reference evidence="1 2" key="1">
    <citation type="submission" date="2018-01" db="EMBL/GenBank/DDBJ databases">
        <title>Arthrobacter sp. nov., from glaciers in China.</title>
        <authorList>
            <person name="Liu Q."/>
            <person name="Xin Y.-H."/>
        </authorList>
    </citation>
    <scope>NUCLEOTIDE SEQUENCE [LARGE SCALE GENOMIC DNA]</scope>
    <source>
        <strain evidence="1 2">HLT2-12-2</strain>
    </source>
</reference>
<organism evidence="1 2">
    <name type="scientific">Arthrobacter glacialis</name>
    <dbReference type="NCBI Taxonomy" id="1664"/>
    <lineage>
        <taxon>Bacteria</taxon>
        <taxon>Bacillati</taxon>
        <taxon>Actinomycetota</taxon>
        <taxon>Actinomycetes</taxon>
        <taxon>Micrococcales</taxon>
        <taxon>Micrococcaceae</taxon>
        <taxon>Arthrobacter</taxon>
    </lineage>
</organism>
<dbReference type="Proteomes" id="UP000237061">
    <property type="component" value="Unassembled WGS sequence"/>
</dbReference>